<organism evidence="4 5">
    <name type="scientific">Gonium pectorale</name>
    <name type="common">Green alga</name>
    <dbReference type="NCBI Taxonomy" id="33097"/>
    <lineage>
        <taxon>Eukaryota</taxon>
        <taxon>Viridiplantae</taxon>
        <taxon>Chlorophyta</taxon>
        <taxon>core chlorophytes</taxon>
        <taxon>Chlorophyceae</taxon>
        <taxon>CS clade</taxon>
        <taxon>Chlamydomonadales</taxon>
        <taxon>Volvocaceae</taxon>
        <taxon>Gonium</taxon>
    </lineage>
</organism>
<comment type="caution">
    <text evidence="4">The sequence shown here is derived from an EMBL/GenBank/DDBJ whole genome shotgun (WGS) entry which is preliminary data.</text>
</comment>
<feature type="region of interest" description="Disordered" evidence="2">
    <location>
        <begin position="904"/>
        <end position="929"/>
    </location>
</feature>
<feature type="chain" id="PRO_5007562288" evidence="3">
    <location>
        <begin position="17"/>
        <end position="1746"/>
    </location>
</feature>
<feature type="region of interest" description="Disordered" evidence="2">
    <location>
        <begin position="191"/>
        <end position="256"/>
    </location>
</feature>
<evidence type="ECO:0000256" key="3">
    <source>
        <dbReference type="SAM" id="SignalP"/>
    </source>
</evidence>
<gene>
    <name evidence="4" type="ORF">GPECTOR_8g268</name>
</gene>
<evidence type="ECO:0000256" key="1">
    <source>
        <dbReference type="SAM" id="Coils"/>
    </source>
</evidence>
<reference evidence="5" key="1">
    <citation type="journal article" date="2016" name="Nat. Commun.">
        <title>The Gonium pectorale genome demonstrates co-option of cell cycle regulation during the evolution of multicellularity.</title>
        <authorList>
            <person name="Hanschen E.R."/>
            <person name="Marriage T.N."/>
            <person name="Ferris P.J."/>
            <person name="Hamaji T."/>
            <person name="Toyoda A."/>
            <person name="Fujiyama A."/>
            <person name="Neme R."/>
            <person name="Noguchi H."/>
            <person name="Minakuchi Y."/>
            <person name="Suzuki M."/>
            <person name="Kawai-Toyooka H."/>
            <person name="Smith D.R."/>
            <person name="Sparks H."/>
            <person name="Anderson J."/>
            <person name="Bakaric R."/>
            <person name="Luria V."/>
            <person name="Karger A."/>
            <person name="Kirschner M.W."/>
            <person name="Durand P.M."/>
            <person name="Michod R.E."/>
            <person name="Nozaki H."/>
            <person name="Olson B.J."/>
        </authorList>
    </citation>
    <scope>NUCLEOTIDE SEQUENCE [LARGE SCALE GENOMIC DNA]</scope>
    <source>
        <strain evidence="5">NIES-2863</strain>
    </source>
</reference>
<sequence>MERLVAAADLADLAAALQLAAAAAAAGRDAECCRGHEHGYQQLLPQLPSACRGAIRRRVDQLLADAKAAAGAATSTIPSTPTATATVETTATIAVCASTAATSTGTAAADTAPTAATVAVTAASSAAAEGDKGEGEEEERKWLVRVACLVLETQDVVAAARRQQLQRAAEAAELRLPDLKEQLGLAKKELKKAEADDWRSRPKSKGSGSGGATINPKNAIVSHSAGGRRPAATGESNRGETGTGSGGSPAAAATAPAERVRLARAAVAELEEKIAAAEHELKAAEQELARLGPSPPPVAAAKGQPERLDSAALLSMLEAAAGVAIGRSARERLWEAGEPVVAQRLAEMEPGQVVAALRTLVLELRQPPSSAAPPGLLGPALARRLQAARQYTLQAGAGSKDERLLSERVLKEVLLQPAAPGRDGGHPAAMEARSDVWAVVLADWLAERPAAMFAPNGPFGGEPGDVREVLLLLEAFPGVHQLPNDQRRDVTALLRIALSAPCEGPNQQCRVLLAAAAAMKRLGGTAAAAVATTAEEGTRRTAAGQALLRAVAGALLAEPALQELSARPAKLIAAVRQLVALGLVPPPAWLRSFAAALQSLAPQLPAADVAAAAEGLVRLLQPRRQRPGEVAIEAAAVRVGADDEAQASARDEAADVASAVLVALLSAIDRWDEQTPDASAGLSRPQLGLLLADLHSLLQVAEGGPAPADPHGLMVDARGAGSRRSLPQCFAAAWDRVHTRFVAAPPRDREAALRGTLESYGPDQLTRVVGAVLWYELGGLQEAGGSASHCGYGGGGAGAAAAAAGQGGVDEELLEVCCEALLRCYGSNHGASRAGCSGAPRLPPPPPPVSLPLSLLRLASRLMRGPSHPTGGVSRPAAKAPLAPAASKVLAYVELALPGLLWGPRQGRPAEGRQRGEPEGRSERASPSPLALPLADATELLGAALAAGARPDGAILSAYAAALFDSVADLRAVGGRHACDEDAGGSVVGSSGGWAGLAEGLERVLLPGLPALRTAAATTASTSASAGVAGDDGGLRVGRLRSALLRLAPLLPVASDCQLAALCLWCSQAGEGATPAEWWRAVREELARRIPPPLPGISIDPVPGDAVQPLGPGGAASNFTAATLAAVYYGLEVSGVGVPDQARALMLRLLPAAPTGPNREPQQSVARIRGVPDSCAGVLSLQLLWAARGCGRTLALPESVWAAAYGGDGGAGWAATSGLLTRLQLWQLVVLRTERALAALLASLPPSAESLTAVLPALTALVPCTEYELWDTVVLERASRAVLSTGLEAGLGALCGTEAPSSWEAAAQSASEAAGATAAMLQAGPFAAQLAVAADAAAAAVGPGQQSRRLVEAVSLPPALLARLAAALITAGGVAPLPKPAAAVLLWLLSVRGVASSQPLLGDHLERALAHSLPGCGLPMPDAAAAALDAAVCSPAHPSASFAYSPQLFAGFMLWCGASAVWAHSALLRLDCTAMLDLGGHDLLDALAAMYSSGVRERLALPQRPAALATAPAAEAPGEGAGVDADPGPMAPFAELLTSLTLHLAVLAITPLASGLTLAEAAKALALVVELTKRLGAGERAGVHARMMAVIEFTINSSMVPRATAAERAGLWEAAHKLGGNLWTGASHADMLRGPVEADEDLPVTDPRVAAAATLPWRLHCDMALSCGQIIPSGDPALQFWRVALARVRATVAKQVKGAGDKATASETGGADGDGGNIMGKGKSGRGYRGLGGGGGGKISKQQRKH</sequence>
<keyword evidence="3" id="KW-0732">Signal</keyword>
<protein>
    <submittedName>
        <fullName evidence="4">Uncharacterized protein</fullName>
    </submittedName>
</protein>
<feature type="signal peptide" evidence="3">
    <location>
        <begin position="1"/>
        <end position="16"/>
    </location>
</feature>
<evidence type="ECO:0000256" key="2">
    <source>
        <dbReference type="SAM" id="MobiDB-lite"/>
    </source>
</evidence>
<proteinExistence type="predicted"/>
<name>A0A150GT72_GONPE</name>
<dbReference type="EMBL" id="LSYV01000009">
    <property type="protein sequence ID" value="KXZ52888.1"/>
    <property type="molecule type" value="Genomic_DNA"/>
</dbReference>
<dbReference type="STRING" id="33097.A0A150GT72"/>
<accession>A0A150GT72</accession>
<keyword evidence="5" id="KW-1185">Reference proteome</keyword>
<feature type="compositionally biased region" description="Gly residues" evidence="2">
    <location>
        <begin position="1725"/>
        <end position="1738"/>
    </location>
</feature>
<evidence type="ECO:0000313" key="4">
    <source>
        <dbReference type="EMBL" id="KXZ52888.1"/>
    </source>
</evidence>
<feature type="region of interest" description="Disordered" evidence="2">
    <location>
        <begin position="1697"/>
        <end position="1746"/>
    </location>
</feature>
<evidence type="ECO:0000313" key="5">
    <source>
        <dbReference type="Proteomes" id="UP000075714"/>
    </source>
</evidence>
<feature type="coiled-coil region" evidence="1">
    <location>
        <begin position="260"/>
        <end position="287"/>
    </location>
</feature>
<feature type="compositionally biased region" description="Gly residues" evidence="2">
    <location>
        <begin position="1710"/>
        <end position="1719"/>
    </location>
</feature>
<dbReference type="Proteomes" id="UP000075714">
    <property type="component" value="Unassembled WGS sequence"/>
</dbReference>
<feature type="compositionally biased region" description="Basic and acidic residues" evidence="2">
    <location>
        <begin position="908"/>
        <end position="924"/>
    </location>
</feature>
<feature type="compositionally biased region" description="Basic and acidic residues" evidence="2">
    <location>
        <begin position="191"/>
        <end position="200"/>
    </location>
</feature>
<keyword evidence="1" id="KW-0175">Coiled coil</keyword>